<feature type="signal peptide" evidence="3">
    <location>
        <begin position="1"/>
        <end position="26"/>
    </location>
</feature>
<keyword evidence="2" id="KW-0472">Membrane</keyword>
<dbReference type="SMART" id="SM00020">
    <property type="entry name" value="Tryp_SPc"/>
    <property type="match status" value="1"/>
</dbReference>
<dbReference type="SUPFAM" id="SSF50494">
    <property type="entry name" value="Trypsin-like serine proteases"/>
    <property type="match status" value="1"/>
</dbReference>
<feature type="transmembrane region" description="Helical" evidence="2">
    <location>
        <begin position="374"/>
        <end position="393"/>
    </location>
</feature>
<dbReference type="InterPro" id="IPR051487">
    <property type="entry name" value="Ser/Thr_Proteases_Immune/Dev"/>
</dbReference>
<evidence type="ECO:0000259" key="4">
    <source>
        <dbReference type="PROSITE" id="PS50240"/>
    </source>
</evidence>
<keyword evidence="2" id="KW-1133">Transmembrane helix</keyword>
<dbReference type="GO" id="GO:0004252">
    <property type="term" value="F:serine-type endopeptidase activity"/>
    <property type="evidence" value="ECO:0007669"/>
    <property type="project" value="InterPro"/>
</dbReference>
<dbReference type="NCBIfam" id="TIGR03501">
    <property type="entry name" value="GlyGly_CTERM"/>
    <property type="match status" value="1"/>
</dbReference>
<dbReference type="InterPro" id="IPR009003">
    <property type="entry name" value="Peptidase_S1_PA"/>
</dbReference>
<name>A0A2T3NUM2_9GAMM</name>
<dbReference type="PRINTS" id="PR00722">
    <property type="entry name" value="CHYMOTRYPSIN"/>
</dbReference>
<dbReference type="CDD" id="cd00190">
    <property type="entry name" value="Tryp_SPc"/>
    <property type="match status" value="1"/>
</dbReference>
<comment type="caution">
    <text evidence="5">The sequence shown here is derived from an EMBL/GenBank/DDBJ whole genome shotgun (WGS) entry which is preliminary data.</text>
</comment>
<dbReference type="Gene3D" id="2.40.10.10">
    <property type="entry name" value="Trypsin-like serine proteases"/>
    <property type="match status" value="1"/>
</dbReference>
<dbReference type="NCBIfam" id="TIGR03901">
    <property type="entry name" value="MYXO-CTERM"/>
    <property type="match status" value="1"/>
</dbReference>
<reference evidence="5 6" key="1">
    <citation type="submission" date="2018-01" db="EMBL/GenBank/DDBJ databases">
        <title>Whole genome sequencing of Histamine producing bacteria.</title>
        <authorList>
            <person name="Butler K."/>
        </authorList>
    </citation>
    <scope>NUCLEOTIDE SEQUENCE [LARGE SCALE GENOMIC DNA]</scope>
    <source>
        <strain evidence="5 6">DSM 100436</strain>
    </source>
</reference>
<dbReference type="InterPro" id="IPR018114">
    <property type="entry name" value="TRYPSIN_HIS"/>
</dbReference>
<dbReference type="EMBL" id="PYMA01000005">
    <property type="protein sequence ID" value="PSW19957.1"/>
    <property type="molecule type" value="Genomic_DNA"/>
</dbReference>
<evidence type="ECO:0000256" key="1">
    <source>
        <dbReference type="ARBA" id="ARBA00023157"/>
    </source>
</evidence>
<feature type="domain" description="Peptidase S1" evidence="4">
    <location>
        <begin position="33"/>
        <end position="331"/>
    </location>
</feature>
<dbReference type="PROSITE" id="PS50240">
    <property type="entry name" value="TRYPSIN_DOM"/>
    <property type="match status" value="1"/>
</dbReference>
<organism evidence="5 6">
    <name type="scientific">Photobacterium sanctipauli</name>
    <dbReference type="NCBI Taxonomy" id="1342794"/>
    <lineage>
        <taxon>Bacteria</taxon>
        <taxon>Pseudomonadati</taxon>
        <taxon>Pseudomonadota</taxon>
        <taxon>Gammaproteobacteria</taxon>
        <taxon>Vibrionales</taxon>
        <taxon>Vibrionaceae</taxon>
        <taxon>Photobacterium</taxon>
    </lineage>
</organism>
<dbReference type="InterPro" id="IPR001314">
    <property type="entry name" value="Peptidase_S1A"/>
</dbReference>
<evidence type="ECO:0000256" key="3">
    <source>
        <dbReference type="SAM" id="SignalP"/>
    </source>
</evidence>
<accession>A0A2T3NUM2</accession>
<dbReference type="PANTHER" id="PTHR24256">
    <property type="entry name" value="TRYPTASE-RELATED"/>
    <property type="match status" value="1"/>
</dbReference>
<keyword evidence="6" id="KW-1185">Reference proteome</keyword>
<protein>
    <submittedName>
        <fullName evidence="5">Serine protease</fullName>
    </submittedName>
</protein>
<dbReference type="GO" id="GO:0006508">
    <property type="term" value="P:proteolysis"/>
    <property type="evidence" value="ECO:0007669"/>
    <property type="project" value="UniProtKB-KW"/>
</dbReference>
<keyword evidence="3" id="KW-0732">Signal</keyword>
<dbReference type="Proteomes" id="UP000241771">
    <property type="component" value="Unassembled WGS sequence"/>
</dbReference>
<keyword evidence="2" id="KW-0812">Transmembrane</keyword>
<evidence type="ECO:0000313" key="6">
    <source>
        <dbReference type="Proteomes" id="UP000241771"/>
    </source>
</evidence>
<dbReference type="Pfam" id="PF00089">
    <property type="entry name" value="Trypsin"/>
    <property type="match status" value="1"/>
</dbReference>
<dbReference type="InterPro" id="IPR043504">
    <property type="entry name" value="Peptidase_S1_PA_chymotrypsin"/>
</dbReference>
<dbReference type="InterPro" id="IPR020008">
    <property type="entry name" value="GlyGly_CTERM"/>
</dbReference>
<dbReference type="AlphaFoldDB" id="A0A2T3NUM2"/>
<dbReference type="InterPro" id="IPR001254">
    <property type="entry name" value="Trypsin_dom"/>
</dbReference>
<keyword evidence="1" id="KW-1015">Disulfide bond</keyword>
<keyword evidence="5" id="KW-0378">Hydrolase</keyword>
<feature type="chain" id="PRO_5015625603" evidence="3">
    <location>
        <begin position="27"/>
        <end position="401"/>
    </location>
</feature>
<keyword evidence="5" id="KW-0645">Protease</keyword>
<sequence length="401" mass="42711">MELVTMKKIALAFVLGSALAMPSVQAADVVGYVVGGNPVSPSDNQSWMASVRYTPQNTAHLCGGSVISEHWVLTAAHCVVHMIDGDSYSVLPPSTLNVMVGSTESTVEDPSTLYAVTHVVVHPDYIPDPVVKFSDSGTVEEVISTALDSDLALLRVGRSFFDSNITPIALASDQVASDIEERLNGEWSEVNRPTNTKVSGWGSTNPSGTGGSDELMEAGLSFLPTADCFERLESGMQQYYILDSPFNRTKICALPPDVEPDSEGNSLGYGPDSCKGDSGGPLRAEDASGVWRQIGIVSGSPMGIPVCGSISRPGFYTRVGTYFDWIESTSISIPQQPITNPDFIERALEQEAKEDKCSAGVDGVSHTNCNMSSGGGGAVSWLAALPLLLVAYLRRRRHNIS</sequence>
<proteinExistence type="predicted"/>
<evidence type="ECO:0000313" key="5">
    <source>
        <dbReference type="EMBL" id="PSW19957.1"/>
    </source>
</evidence>
<dbReference type="InterPro" id="IPR024038">
    <property type="entry name" value="MYXO-CTERM"/>
</dbReference>
<gene>
    <name evidence="5" type="ORF">C9I98_10910</name>
</gene>
<dbReference type="PROSITE" id="PS00134">
    <property type="entry name" value="TRYPSIN_HIS"/>
    <property type="match status" value="1"/>
</dbReference>
<evidence type="ECO:0000256" key="2">
    <source>
        <dbReference type="SAM" id="Phobius"/>
    </source>
</evidence>